<dbReference type="RefSeq" id="XP_001612768.1">
    <property type="nucleotide sequence ID" value="XM_001612718.1"/>
</dbReference>
<dbReference type="OMA" id="QCERIFR"/>
<feature type="compositionally biased region" description="Polar residues" evidence="1">
    <location>
        <begin position="105"/>
        <end position="135"/>
    </location>
</feature>
<accession>A5KC23</accession>
<evidence type="ECO:0000256" key="2">
    <source>
        <dbReference type="SAM" id="Phobius"/>
    </source>
</evidence>
<protein>
    <recommendedName>
        <fullName evidence="6">Rbsa</fullName>
    </recommendedName>
</protein>
<feature type="compositionally biased region" description="Basic and acidic residues" evidence="1">
    <location>
        <begin position="139"/>
        <end position="152"/>
    </location>
</feature>
<dbReference type="InParanoid" id="A5KC23"/>
<feature type="transmembrane region" description="Helical" evidence="2">
    <location>
        <begin position="339"/>
        <end position="360"/>
    </location>
</feature>
<feature type="compositionally biased region" description="Low complexity" evidence="1">
    <location>
        <begin position="251"/>
        <end position="262"/>
    </location>
</feature>
<dbReference type="KEGG" id="pvx:PVX_096055"/>
<keyword evidence="3" id="KW-0732">Signal</keyword>
<feature type="signal peptide" evidence="3">
    <location>
        <begin position="1"/>
        <end position="30"/>
    </location>
</feature>
<dbReference type="Proteomes" id="UP000008333">
    <property type="component" value="Unassembled WGS sequence"/>
</dbReference>
<keyword evidence="2" id="KW-0812">Transmembrane</keyword>
<gene>
    <name evidence="4" type="ORF">PVX_096055</name>
</gene>
<dbReference type="PhylomeDB" id="A5KC23"/>
<keyword evidence="2" id="KW-0472">Membrane</keyword>
<evidence type="ECO:0000256" key="1">
    <source>
        <dbReference type="SAM" id="MobiDB-lite"/>
    </source>
</evidence>
<proteinExistence type="predicted"/>
<feature type="chain" id="PRO_5002683912" description="Rbsa" evidence="3">
    <location>
        <begin position="31"/>
        <end position="430"/>
    </location>
</feature>
<reference evidence="4 5" key="1">
    <citation type="journal article" date="2008" name="Nature">
        <title>Comparative genomics of the neglected human malaria parasite Plasmodium vivax.</title>
        <authorList>
            <person name="Carlton J.M."/>
            <person name="Adams J.H."/>
            <person name="Silva J.C."/>
            <person name="Bidwell S.L."/>
            <person name="Lorenzi H."/>
            <person name="Caler E."/>
            <person name="Crabtree J."/>
            <person name="Angiuoli S.V."/>
            <person name="Merino E.F."/>
            <person name="Amedeo P."/>
            <person name="Cheng Q."/>
            <person name="Coulson R.M."/>
            <person name="Crabb B.S."/>
            <person name="Del Portillo H.A."/>
            <person name="Essien K."/>
            <person name="Feldblyum T.V."/>
            <person name="Fernandez-Becerra C."/>
            <person name="Gilson P.R."/>
            <person name="Gueye A.H."/>
            <person name="Guo X."/>
            <person name="Kang'a S."/>
            <person name="Kooij T.W."/>
            <person name="Korsinczky M."/>
            <person name="Meyer E.V."/>
            <person name="Nene V."/>
            <person name="Paulsen I."/>
            <person name="White O."/>
            <person name="Ralph S.A."/>
            <person name="Ren Q."/>
            <person name="Sargeant T.J."/>
            <person name="Salzberg S.L."/>
            <person name="Stoeckert C.J."/>
            <person name="Sullivan S.A."/>
            <person name="Yamamoto M.M."/>
            <person name="Hoffman S.L."/>
            <person name="Wortman J.R."/>
            <person name="Gardner M.J."/>
            <person name="Galinski M.R."/>
            <person name="Barnwell J.W."/>
            <person name="Fraser-Liggett C.M."/>
        </authorList>
    </citation>
    <scope>NUCLEOTIDE SEQUENCE [LARGE SCALE GENOMIC DNA]</scope>
    <source>
        <strain evidence="4 5">Salvador I</strain>
    </source>
</reference>
<dbReference type="AlphaFoldDB" id="A5KC23"/>
<evidence type="ECO:0000313" key="4">
    <source>
        <dbReference type="EMBL" id="EDL43041.1"/>
    </source>
</evidence>
<feature type="transmembrane region" description="Helical" evidence="2">
    <location>
        <begin position="367"/>
        <end position="385"/>
    </location>
</feature>
<evidence type="ECO:0008006" key="6">
    <source>
        <dbReference type="Google" id="ProtNLM"/>
    </source>
</evidence>
<dbReference type="EMBL" id="AAKM01000020">
    <property type="protein sequence ID" value="EDL43041.1"/>
    <property type="molecule type" value="Genomic_DNA"/>
</dbReference>
<comment type="caution">
    <text evidence="4">The sequence shown here is derived from an EMBL/GenBank/DDBJ whole genome shotgun (WGS) entry which is preliminary data.</text>
</comment>
<feature type="region of interest" description="Disordered" evidence="1">
    <location>
        <begin position="228"/>
        <end position="262"/>
    </location>
</feature>
<feature type="compositionally biased region" description="Low complexity" evidence="1">
    <location>
        <begin position="57"/>
        <end position="71"/>
    </location>
</feature>
<name>A5KC23_PLAVS</name>
<dbReference type="VEuPathDB" id="PlasmoDB:PVX_096055"/>
<feature type="compositionally biased region" description="Low complexity" evidence="1">
    <location>
        <begin position="89"/>
        <end position="104"/>
    </location>
</feature>
<dbReference type="GeneID" id="5472015"/>
<evidence type="ECO:0000256" key="3">
    <source>
        <dbReference type="SAM" id="SignalP"/>
    </source>
</evidence>
<feature type="region of interest" description="Disordered" evidence="1">
    <location>
        <begin position="42"/>
        <end position="152"/>
    </location>
</feature>
<keyword evidence="5" id="KW-1185">Reference proteome</keyword>
<sequence>MKGIMNGSLYLRKISLCSIFVLAYLSSAKCAYRDESDILYSDDSRSDLASNGAPTDSYESLTASSESLAESNDAPSNSYESFPEIRENLTASEESLTSCEESLTGSNESLTGSNESLTGSNESLTGSNESLTGSNESLTESRESLEASRESLRASRESLAASRESLNDFCGSEESVAFEGEPNEKTFMGDVLSGGECENSLSREDLFHIEVGSEESLDDASKYNFQKDLSTSDNSSFEDDQSLKRGLKRNSSVSSLDSDMGSYKNKSYRHRLDIYSDLPRRPIHGDNAPQEKEKCLDFKELLERERNNHQRNSVNIKLKNIYGEEQLYNVKKDSFIVKLIYYLPFGPIVTMIMIGFILLWSTPWTGFIFIGCSSIILPALLYAMHSNKKQFERVFGKGRKKPMKVKKGGGKISRFFKEVDKFLFDDLDGY</sequence>
<keyword evidence="2" id="KW-1133">Transmembrane helix</keyword>
<evidence type="ECO:0000313" key="5">
    <source>
        <dbReference type="Proteomes" id="UP000008333"/>
    </source>
</evidence>
<organism evidence="4 5">
    <name type="scientific">Plasmodium vivax (strain Salvador I)</name>
    <dbReference type="NCBI Taxonomy" id="126793"/>
    <lineage>
        <taxon>Eukaryota</taxon>
        <taxon>Sar</taxon>
        <taxon>Alveolata</taxon>
        <taxon>Apicomplexa</taxon>
        <taxon>Aconoidasida</taxon>
        <taxon>Haemosporida</taxon>
        <taxon>Plasmodiidae</taxon>
        <taxon>Plasmodium</taxon>
        <taxon>Plasmodium (Plasmodium)</taxon>
    </lineage>
</organism>
<dbReference type="STRING" id="126793.A5KC23"/>